<evidence type="ECO:0000256" key="4">
    <source>
        <dbReference type="ARBA" id="ARBA00022692"/>
    </source>
</evidence>
<evidence type="ECO:0000256" key="7">
    <source>
        <dbReference type="RuleBase" id="RU363032"/>
    </source>
</evidence>
<dbReference type="Gene3D" id="1.10.3720.10">
    <property type="entry name" value="MetI-like"/>
    <property type="match status" value="1"/>
</dbReference>
<feature type="transmembrane region" description="Helical" evidence="7">
    <location>
        <begin position="114"/>
        <end position="134"/>
    </location>
</feature>
<evidence type="ECO:0000256" key="1">
    <source>
        <dbReference type="ARBA" id="ARBA00004651"/>
    </source>
</evidence>
<organism evidence="9 10">
    <name type="scientific">Neglectibacter timonensis</name>
    <dbReference type="NCBI Taxonomy" id="1776382"/>
    <lineage>
        <taxon>Bacteria</taxon>
        <taxon>Bacillati</taxon>
        <taxon>Bacillota</taxon>
        <taxon>Clostridia</taxon>
        <taxon>Eubacteriales</taxon>
        <taxon>Oscillospiraceae</taxon>
        <taxon>Neglectibacter</taxon>
    </lineage>
</organism>
<gene>
    <name evidence="9" type="ORF">NE695_03580</name>
</gene>
<dbReference type="SUPFAM" id="SSF161098">
    <property type="entry name" value="MetI-like"/>
    <property type="match status" value="1"/>
</dbReference>
<reference evidence="9 10" key="1">
    <citation type="submission" date="2022-06" db="EMBL/GenBank/DDBJ databases">
        <title>Isolation of gut microbiota from human fecal samples.</title>
        <authorList>
            <person name="Pamer E.G."/>
            <person name="Barat B."/>
            <person name="Waligurski E."/>
            <person name="Medina S."/>
            <person name="Paddock L."/>
            <person name="Mostad J."/>
        </authorList>
    </citation>
    <scope>NUCLEOTIDE SEQUENCE [LARGE SCALE GENOMIC DNA]</scope>
    <source>
        <strain evidence="9 10">DFI.9.73</strain>
    </source>
</reference>
<feature type="domain" description="ABC transmembrane type-1" evidence="8">
    <location>
        <begin position="74"/>
        <end position="289"/>
    </location>
</feature>
<comment type="subcellular location">
    <subcellularLocation>
        <location evidence="1 7">Cell membrane</location>
        <topology evidence="1 7">Multi-pass membrane protein</topology>
    </subcellularLocation>
</comment>
<keyword evidence="3" id="KW-1003">Cell membrane</keyword>
<keyword evidence="2 7" id="KW-0813">Transport</keyword>
<feature type="transmembrane region" description="Helical" evidence="7">
    <location>
        <begin position="12"/>
        <end position="40"/>
    </location>
</feature>
<proteinExistence type="inferred from homology"/>
<feature type="transmembrane region" description="Helical" evidence="7">
    <location>
        <begin position="173"/>
        <end position="192"/>
    </location>
</feature>
<feature type="transmembrane region" description="Helical" evidence="7">
    <location>
        <begin position="271"/>
        <end position="292"/>
    </location>
</feature>
<dbReference type="PROSITE" id="PS50928">
    <property type="entry name" value="ABC_TM1"/>
    <property type="match status" value="1"/>
</dbReference>
<dbReference type="PANTHER" id="PTHR43227">
    <property type="entry name" value="BLL4140 PROTEIN"/>
    <property type="match status" value="1"/>
</dbReference>
<feature type="transmembrane region" description="Helical" evidence="7">
    <location>
        <begin position="213"/>
        <end position="234"/>
    </location>
</feature>
<evidence type="ECO:0000313" key="10">
    <source>
        <dbReference type="Proteomes" id="UP001524473"/>
    </source>
</evidence>
<dbReference type="Proteomes" id="UP001524473">
    <property type="component" value="Unassembled WGS sequence"/>
</dbReference>
<keyword evidence="6 7" id="KW-0472">Membrane</keyword>
<sequence length="302" mass="33835">MRRVLTSFKRDKWLYVMVAPALLWFLIFCYTPMFGIGIAFRRYQPGMSFFSFDGFVGFKNFQNLFSDHFFWRAFQNSIILAVMRIAVCLPAAVFMAILLSEVKNKVFKSLVQTVTYIPHFLSWVVVSVFCITFFNPETGINFLLKGRGLSPITLTDNNLFRIIVVGADMWKDMGFNSVLFLSAILSIDPGLYESAAIDGAGRGRCIFSITLPCIRNTILTVFVLWVGTIIGAGFDQIFNMYNPAVYATGDIIDTYVYRTAFSMGGDNYGTATAAGLFKSVISLGLLLGANAFSRRIGEEIIF</sequence>
<evidence type="ECO:0000256" key="5">
    <source>
        <dbReference type="ARBA" id="ARBA00022989"/>
    </source>
</evidence>
<dbReference type="Pfam" id="PF00528">
    <property type="entry name" value="BPD_transp_1"/>
    <property type="match status" value="1"/>
</dbReference>
<accession>A0ABT1RXC2</accession>
<comment type="similarity">
    <text evidence="7">Belongs to the binding-protein-dependent transport system permease family.</text>
</comment>
<name>A0ABT1RXC2_9FIRM</name>
<dbReference type="CDD" id="cd06261">
    <property type="entry name" value="TM_PBP2"/>
    <property type="match status" value="1"/>
</dbReference>
<evidence type="ECO:0000256" key="2">
    <source>
        <dbReference type="ARBA" id="ARBA00022448"/>
    </source>
</evidence>
<dbReference type="InterPro" id="IPR050809">
    <property type="entry name" value="UgpAE/MalFG_permease"/>
</dbReference>
<dbReference type="RefSeq" id="WP_066862037.1">
    <property type="nucleotide sequence ID" value="NZ_CABKVV010000012.1"/>
</dbReference>
<dbReference type="InterPro" id="IPR035906">
    <property type="entry name" value="MetI-like_sf"/>
</dbReference>
<dbReference type="PANTHER" id="PTHR43227:SF11">
    <property type="entry name" value="BLL4140 PROTEIN"/>
    <property type="match status" value="1"/>
</dbReference>
<evidence type="ECO:0000256" key="3">
    <source>
        <dbReference type="ARBA" id="ARBA00022475"/>
    </source>
</evidence>
<comment type="caution">
    <text evidence="9">The sequence shown here is derived from an EMBL/GenBank/DDBJ whole genome shotgun (WGS) entry which is preliminary data.</text>
</comment>
<dbReference type="GeneID" id="90531746"/>
<protein>
    <submittedName>
        <fullName evidence="9">ABC transporter permease subunit</fullName>
    </submittedName>
</protein>
<keyword evidence="4 7" id="KW-0812">Transmembrane</keyword>
<evidence type="ECO:0000256" key="6">
    <source>
        <dbReference type="ARBA" id="ARBA00023136"/>
    </source>
</evidence>
<evidence type="ECO:0000259" key="8">
    <source>
        <dbReference type="PROSITE" id="PS50928"/>
    </source>
</evidence>
<keyword evidence="10" id="KW-1185">Reference proteome</keyword>
<feature type="transmembrane region" description="Helical" evidence="7">
    <location>
        <begin position="78"/>
        <end position="102"/>
    </location>
</feature>
<dbReference type="InterPro" id="IPR000515">
    <property type="entry name" value="MetI-like"/>
</dbReference>
<keyword evidence="5 7" id="KW-1133">Transmembrane helix</keyword>
<evidence type="ECO:0000313" key="9">
    <source>
        <dbReference type="EMBL" id="MCQ4838995.1"/>
    </source>
</evidence>
<dbReference type="EMBL" id="JANFZH010000005">
    <property type="protein sequence ID" value="MCQ4838995.1"/>
    <property type="molecule type" value="Genomic_DNA"/>
</dbReference>